<dbReference type="PANTHER" id="PTHR12236:SF86">
    <property type="entry name" value="CCP84AC-RELATED"/>
    <property type="match status" value="1"/>
</dbReference>
<dbReference type="GO" id="GO:0031012">
    <property type="term" value="C:extracellular matrix"/>
    <property type="evidence" value="ECO:0007669"/>
    <property type="project" value="TreeGrafter"/>
</dbReference>
<accession>A0A4C1VKP2</accession>
<dbReference type="PROSITE" id="PS00233">
    <property type="entry name" value="CHIT_BIND_RR_1"/>
    <property type="match status" value="1"/>
</dbReference>
<comment type="caution">
    <text evidence="5">The sequence shown here is derived from an EMBL/GenBank/DDBJ whole genome shotgun (WGS) entry which is preliminary data.</text>
</comment>
<dbReference type="InterPro" id="IPR000618">
    <property type="entry name" value="Insect_cuticle"/>
</dbReference>
<evidence type="ECO:0000256" key="3">
    <source>
        <dbReference type="PROSITE-ProRule" id="PRU00497"/>
    </source>
</evidence>
<evidence type="ECO:0000256" key="2">
    <source>
        <dbReference type="ARBA" id="ARBA00022729"/>
    </source>
</evidence>
<dbReference type="AlphaFoldDB" id="A0A4C1VKP2"/>
<dbReference type="PROSITE" id="PS51155">
    <property type="entry name" value="CHIT_BIND_RR_2"/>
    <property type="match status" value="1"/>
</dbReference>
<dbReference type="Proteomes" id="UP000299102">
    <property type="component" value="Unassembled WGS sequence"/>
</dbReference>
<evidence type="ECO:0000313" key="6">
    <source>
        <dbReference type="Proteomes" id="UP000299102"/>
    </source>
</evidence>
<name>A0A4C1VKP2_EUMVA</name>
<dbReference type="PANTHER" id="PTHR12236">
    <property type="entry name" value="STRUCTURAL CONTITUENT OF CUTICLE"/>
    <property type="match status" value="1"/>
</dbReference>
<keyword evidence="2 4" id="KW-0732">Signal</keyword>
<protein>
    <submittedName>
        <fullName evidence="5">Larval cuticle protein A2B</fullName>
    </submittedName>
</protein>
<dbReference type="GO" id="GO:0042302">
    <property type="term" value="F:structural constituent of cuticle"/>
    <property type="evidence" value="ECO:0007669"/>
    <property type="project" value="UniProtKB-UniRule"/>
</dbReference>
<reference evidence="5 6" key="1">
    <citation type="journal article" date="2019" name="Commun. Biol.">
        <title>The bagworm genome reveals a unique fibroin gene that provides high tensile strength.</title>
        <authorList>
            <person name="Kono N."/>
            <person name="Nakamura H."/>
            <person name="Ohtoshi R."/>
            <person name="Tomita M."/>
            <person name="Numata K."/>
            <person name="Arakawa K."/>
        </authorList>
    </citation>
    <scope>NUCLEOTIDE SEQUENCE [LARGE SCALE GENOMIC DNA]</scope>
</reference>
<dbReference type="InterPro" id="IPR031311">
    <property type="entry name" value="CHIT_BIND_RR_consensus"/>
</dbReference>
<keyword evidence="1 3" id="KW-0193">Cuticle</keyword>
<keyword evidence="6" id="KW-1185">Reference proteome</keyword>
<dbReference type="GO" id="GO:0005615">
    <property type="term" value="C:extracellular space"/>
    <property type="evidence" value="ECO:0007669"/>
    <property type="project" value="TreeGrafter"/>
</dbReference>
<proteinExistence type="predicted"/>
<feature type="signal peptide" evidence="4">
    <location>
        <begin position="1"/>
        <end position="17"/>
    </location>
</feature>
<organism evidence="5 6">
    <name type="scientific">Eumeta variegata</name>
    <name type="common">Bagworm moth</name>
    <name type="synonym">Eumeta japonica</name>
    <dbReference type="NCBI Taxonomy" id="151549"/>
    <lineage>
        <taxon>Eukaryota</taxon>
        <taxon>Metazoa</taxon>
        <taxon>Ecdysozoa</taxon>
        <taxon>Arthropoda</taxon>
        <taxon>Hexapoda</taxon>
        <taxon>Insecta</taxon>
        <taxon>Pterygota</taxon>
        <taxon>Neoptera</taxon>
        <taxon>Endopterygota</taxon>
        <taxon>Lepidoptera</taxon>
        <taxon>Glossata</taxon>
        <taxon>Ditrysia</taxon>
        <taxon>Tineoidea</taxon>
        <taxon>Psychidae</taxon>
        <taxon>Oiketicinae</taxon>
        <taxon>Eumeta</taxon>
    </lineage>
</organism>
<gene>
    <name evidence="5" type="ORF">EVAR_32373_1</name>
</gene>
<sequence length="194" mass="22132">MIFQILTCAVFVPLAAGIIVRDPPLKPSEYKYSYDVRDPATGDSKTQQEEKYGDLVKGFYTVVDPDGTKRTVLYSADPVKGFNAVVRTEPAESVGYPYHISKPSTDSMYGEYRQNQYVPQTFTAPAISYQKAQTQRVNSDSYAYPYHYYTKNDDSFDDRHLFATAQELSPMRSEGPFFSINSHLFQPVQKYSYN</sequence>
<dbReference type="Pfam" id="PF00379">
    <property type="entry name" value="Chitin_bind_4"/>
    <property type="match status" value="1"/>
</dbReference>
<dbReference type="OrthoDB" id="6781707at2759"/>
<evidence type="ECO:0000313" key="5">
    <source>
        <dbReference type="EMBL" id="GBP38857.1"/>
    </source>
</evidence>
<dbReference type="EMBL" id="BGZK01000355">
    <property type="protein sequence ID" value="GBP38857.1"/>
    <property type="molecule type" value="Genomic_DNA"/>
</dbReference>
<evidence type="ECO:0000256" key="1">
    <source>
        <dbReference type="ARBA" id="ARBA00022460"/>
    </source>
</evidence>
<dbReference type="STRING" id="151549.A0A4C1VKP2"/>
<dbReference type="PRINTS" id="PR00947">
    <property type="entry name" value="CUTICLE"/>
</dbReference>
<evidence type="ECO:0000256" key="4">
    <source>
        <dbReference type="SAM" id="SignalP"/>
    </source>
</evidence>
<dbReference type="InterPro" id="IPR051217">
    <property type="entry name" value="Insect_Cuticle_Struc_Prot"/>
</dbReference>
<feature type="chain" id="PRO_5020034760" evidence="4">
    <location>
        <begin position="18"/>
        <end position="194"/>
    </location>
</feature>